<evidence type="ECO:0000256" key="3">
    <source>
        <dbReference type="ARBA" id="ARBA00004589"/>
    </source>
</evidence>
<dbReference type="Gene3D" id="2.60.40.200">
    <property type="entry name" value="Superoxide dismutase, copper/zinc binding domain"/>
    <property type="match status" value="1"/>
</dbReference>
<evidence type="ECO:0000256" key="20">
    <source>
        <dbReference type="SAM" id="MobiDB-lite"/>
    </source>
</evidence>
<name>A0A8H6BZT5_CANAX</name>
<accession>A0A8H6BZT5</accession>
<feature type="chain" id="PRO_5034503649" description="superoxide dismutase" evidence="21">
    <location>
        <begin position="16"/>
        <end position="228"/>
    </location>
</feature>
<keyword evidence="10 21" id="KW-0732">Signal</keyword>
<keyword evidence="9" id="KW-0479">Metal-binding</keyword>
<dbReference type="GO" id="GO:0005507">
    <property type="term" value="F:copper ion binding"/>
    <property type="evidence" value="ECO:0007669"/>
    <property type="project" value="InterPro"/>
</dbReference>
<protein>
    <recommendedName>
        <fullName evidence="5">superoxide dismutase</fullName>
        <ecNumber evidence="5">1.15.1.1</ecNumber>
    </recommendedName>
</protein>
<keyword evidence="13" id="KW-0186">Copper</keyword>
<keyword evidence="16" id="KW-0325">Glycoprotein</keyword>
<evidence type="ECO:0000256" key="11">
    <source>
        <dbReference type="ARBA" id="ARBA00022862"/>
    </source>
</evidence>
<dbReference type="PROSITE" id="PS50194">
    <property type="entry name" value="FILAMIN_REPEAT"/>
    <property type="match status" value="1"/>
</dbReference>
<comment type="subcellular location">
    <subcellularLocation>
        <location evidence="3">Membrane</location>
        <topology evidence="3">Lipid-anchor</topology>
        <topology evidence="3">GPI-anchor</topology>
    </subcellularLocation>
    <subcellularLocation>
        <location evidence="2">Secreted</location>
        <location evidence="2">Cell wall</location>
    </subcellularLocation>
</comment>
<comment type="caution">
    <text evidence="23">The sequence shown here is derived from an EMBL/GenBank/DDBJ whole genome shotgun (WGS) entry which is preliminary data.</text>
</comment>
<evidence type="ECO:0000256" key="15">
    <source>
        <dbReference type="ARBA" id="ARBA00023136"/>
    </source>
</evidence>
<dbReference type="GO" id="GO:0004784">
    <property type="term" value="F:superoxide dismutase activity"/>
    <property type="evidence" value="ECO:0007669"/>
    <property type="project" value="UniProtKB-EC"/>
</dbReference>
<comment type="catalytic activity">
    <reaction evidence="18">
        <text>2 superoxide + 2 H(+) = H2O2 + O2</text>
        <dbReference type="Rhea" id="RHEA:20696"/>
        <dbReference type="ChEBI" id="CHEBI:15378"/>
        <dbReference type="ChEBI" id="CHEBI:15379"/>
        <dbReference type="ChEBI" id="CHEBI:16240"/>
        <dbReference type="ChEBI" id="CHEBI:18421"/>
        <dbReference type="EC" id="1.15.1.1"/>
    </reaction>
</comment>
<evidence type="ECO:0000256" key="16">
    <source>
        <dbReference type="ARBA" id="ARBA00023180"/>
    </source>
</evidence>
<evidence type="ECO:0000256" key="4">
    <source>
        <dbReference type="ARBA" id="ARBA00010457"/>
    </source>
</evidence>
<keyword evidence="8" id="KW-0336">GPI-anchor</keyword>
<evidence type="ECO:0000256" key="2">
    <source>
        <dbReference type="ARBA" id="ARBA00004191"/>
    </source>
</evidence>
<dbReference type="Pfam" id="PF00080">
    <property type="entry name" value="Sod_Cu"/>
    <property type="match status" value="1"/>
</dbReference>
<evidence type="ECO:0000256" key="21">
    <source>
        <dbReference type="SAM" id="SignalP"/>
    </source>
</evidence>
<dbReference type="GO" id="GO:0098552">
    <property type="term" value="C:side of membrane"/>
    <property type="evidence" value="ECO:0007669"/>
    <property type="project" value="UniProtKB-KW"/>
</dbReference>
<evidence type="ECO:0000256" key="14">
    <source>
        <dbReference type="ARBA" id="ARBA00023026"/>
    </source>
</evidence>
<evidence type="ECO:0000256" key="13">
    <source>
        <dbReference type="ARBA" id="ARBA00023008"/>
    </source>
</evidence>
<keyword evidence="14" id="KW-0843">Virulence</keyword>
<feature type="signal peptide" evidence="21">
    <location>
        <begin position="1"/>
        <end position="15"/>
    </location>
</feature>
<dbReference type="PANTHER" id="PTHR10003">
    <property type="entry name" value="SUPEROXIDE DISMUTASE CU-ZN -RELATED"/>
    <property type="match status" value="1"/>
</dbReference>
<evidence type="ECO:0000256" key="8">
    <source>
        <dbReference type="ARBA" id="ARBA00022622"/>
    </source>
</evidence>
<feature type="region of interest" description="Disordered" evidence="20">
    <location>
        <begin position="176"/>
        <end position="204"/>
    </location>
</feature>
<keyword evidence="12" id="KW-0560">Oxidoreductase</keyword>
<dbReference type="InterPro" id="IPR036423">
    <property type="entry name" value="SOD-like_Cu/Zn_dom_sf"/>
</dbReference>
<comment type="cofactor">
    <cofactor evidence="1">
        <name>Cu cation</name>
        <dbReference type="ChEBI" id="CHEBI:23378"/>
    </cofactor>
</comment>
<dbReference type="FunFam" id="2.60.40.200:FF:000007">
    <property type="entry name" value="Cell surface Cu-only superoxide dismutase 5"/>
    <property type="match status" value="1"/>
</dbReference>
<dbReference type="SUPFAM" id="SSF49329">
    <property type="entry name" value="Cu,Zn superoxide dismutase-like"/>
    <property type="match status" value="1"/>
</dbReference>
<evidence type="ECO:0000256" key="19">
    <source>
        <dbReference type="PROSITE-ProRule" id="PRU00087"/>
    </source>
</evidence>
<keyword evidence="6" id="KW-0134">Cell wall</keyword>
<proteinExistence type="inferred from homology"/>
<feature type="domain" description="Superoxide dismutase copper/zinc binding" evidence="22">
    <location>
        <begin position="43"/>
        <end position="157"/>
    </location>
</feature>
<evidence type="ECO:0000256" key="1">
    <source>
        <dbReference type="ARBA" id="ARBA00001935"/>
    </source>
</evidence>
<organism evidence="23 24">
    <name type="scientific">Candida albicans</name>
    <name type="common">Yeast</name>
    <dbReference type="NCBI Taxonomy" id="5476"/>
    <lineage>
        <taxon>Eukaryota</taxon>
        <taxon>Fungi</taxon>
        <taxon>Dikarya</taxon>
        <taxon>Ascomycota</taxon>
        <taxon>Saccharomycotina</taxon>
        <taxon>Pichiomycetes</taxon>
        <taxon>Debaryomycetaceae</taxon>
        <taxon>Candida/Lodderomyces clade</taxon>
        <taxon>Candida</taxon>
    </lineage>
</organism>
<dbReference type="GO" id="GO:0005576">
    <property type="term" value="C:extracellular region"/>
    <property type="evidence" value="ECO:0007669"/>
    <property type="project" value="UniProtKB-ARBA"/>
</dbReference>
<dbReference type="InterPro" id="IPR017868">
    <property type="entry name" value="Filamin/ABP280_repeat-like"/>
</dbReference>
<sequence length="228" mass="23647">MKYLSIFLLATFALAGDAPISTDSKGSPSLIAKFEKTSKSNIEGTIKFTPANNGTVSVSVDLKGLPSDIGPFPYHVHEKPVPASKNCSATENHFNPYNGTVRAATPAAHEVGDLAGKHGNIMGESYKTEYDDSYISLNEKSRSYIGGLSIVIHANNGTRLNCANITLLDEGHGNANTTMSNSSSSSSQSAVNTSSSMASTAPQGNGAERAVVNDLLAAGVVGVIAALI</sequence>
<evidence type="ECO:0000313" key="24">
    <source>
        <dbReference type="Proteomes" id="UP000536275"/>
    </source>
</evidence>
<reference evidence="23 24" key="1">
    <citation type="submission" date="2020-03" db="EMBL/GenBank/DDBJ databases">
        <title>FDA dAtabase for Regulatory Grade micrObial Sequences (FDA-ARGOS): Supporting development and validation of Infectious Disease Dx tests.</title>
        <authorList>
            <person name="Campos J."/>
            <person name="Goldberg B."/>
            <person name="Tallon L."/>
            <person name="Sadzewicz L."/>
            <person name="Vavikolanu K."/>
            <person name="Mehta A."/>
            <person name="Aluvathingal J."/>
            <person name="Nadendla S."/>
            <person name="Nandy P."/>
            <person name="Geyer C."/>
            <person name="Yan Y."/>
            <person name="Sichtig H."/>
        </authorList>
    </citation>
    <scope>NUCLEOTIDE SEQUENCE [LARGE SCALE GENOMIC DNA]</scope>
    <source>
        <strain evidence="23 24">FDAARGOS_656</strain>
    </source>
</reference>
<keyword evidence="7" id="KW-0964">Secreted</keyword>
<dbReference type="InterPro" id="IPR024134">
    <property type="entry name" value="SOD_Cu/Zn_/chaperone"/>
</dbReference>
<evidence type="ECO:0000259" key="22">
    <source>
        <dbReference type="Pfam" id="PF00080"/>
    </source>
</evidence>
<evidence type="ECO:0000256" key="18">
    <source>
        <dbReference type="ARBA" id="ARBA00049204"/>
    </source>
</evidence>
<evidence type="ECO:0000256" key="9">
    <source>
        <dbReference type="ARBA" id="ARBA00022723"/>
    </source>
</evidence>
<dbReference type="EC" id="1.15.1.1" evidence="5"/>
<dbReference type="InterPro" id="IPR001424">
    <property type="entry name" value="SOD_Cu_Zn_dom"/>
</dbReference>
<dbReference type="AlphaFoldDB" id="A0A8H6BZT5"/>
<evidence type="ECO:0000256" key="10">
    <source>
        <dbReference type="ARBA" id="ARBA00022729"/>
    </source>
</evidence>
<evidence type="ECO:0000256" key="7">
    <source>
        <dbReference type="ARBA" id="ARBA00022525"/>
    </source>
</evidence>
<evidence type="ECO:0000256" key="6">
    <source>
        <dbReference type="ARBA" id="ARBA00022512"/>
    </source>
</evidence>
<evidence type="ECO:0000313" key="23">
    <source>
        <dbReference type="EMBL" id="KAF6068859.1"/>
    </source>
</evidence>
<keyword evidence="11" id="KW-0049">Antioxidant</keyword>
<evidence type="ECO:0000256" key="17">
    <source>
        <dbReference type="ARBA" id="ARBA00023288"/>
    </source>
</evidence>
<gene>
    <name evidence="23" type="primary">SOD5</name>
    <name evidence="23" type="ORF">FOB64_003710</name>
</gene>
<dbReference type="Proteomes" id="UP000536275">
    <property type="component" value="Unassembled WGS sequence"/>
</dbReference>
<comment type="similarity">
    <text evidence="4">Belongs to the Cu-Zn superoxide dismutase family.</text>
</comment>
<evidence type="ECO:0000256" key="12">
    <source>
        <dbReference type="ARBA" id="ARBA00023002"/>
    </source>
</evidence>
<dbReference type="EMBL" id="JABWAD010000050">
    <property type="protein sequence ID" value="KAF6068859.1"/>
    <property type="molecule type" value="Genomic_DNA"/>
</dbReference>
<feature type="compositionally biased region" description="Low complexity" evidence="20">
    <location>
        <begin position="176"/>
        <end position="201"/>
    </location>
</feature>
<evidence type="ECO:0000256" key="5">
    <source>
        <dbReference type="ARBA" id="ARBA00012682"/>
    </source>
</evidence>
<keyword evidence="15" id="KW-0472">Membrane</keyword>
<feature type="repeat" description="Filamin" evidence="19">
    <location>
        <begin position="1"/>
        <end position="76"/>
    </location>
</feature>
<keyword evidence="17" id="KW-0449">Lipoprotein</keyword>